<dbReference type="Gene3D" id="3.90.120.10">
    <property type="entry name" value="DNA Methylase, subunit A, domain 2"/>
    <property type="match status" value="2"/>
</dbReference>
<dbReference type="InterPro" id="IPR001525">
    <property type="entry name" value="C5_MeTfrase"/>
</dbReference>
<evidence type="ECO:0000313" key="9">
    <source>
        <dbReference type="EMBL" id="PKQ27504.1"/>
    </source>
</evidence>
<dbReference type="Pfam" id="PF00145">
    <property type="entry name" value="DNA_methylase"/>
    <property type="match status" value="2"/>
</dbReference>
<gene>
    <name evidence="9" type="ORF">CVT63_07655</name>
</gene>
<dbReference type="InterPro" id="IPR031303">
    <property type="entry name" value="C5_meth_CS"/>
</dbReference>
<evidence type="ECO:0000256" key="3">
    <source>
        <dbReference type="ARBA" id="ARBA00022691"/>
    </source>
</evidence>
<evidence type="ECO:0000256" key="8">
    <source>
        <dbReference type="SAM" id="MobiDB-lite"/>
    </source>
</evidence>
<keyword evidence="1 5" id="KW-0489">Methyltransferase</keyword>
<dbReference type="EMBL" id="PHEX01000087">
    <property type="protein sequence ID" value="PKQ27504.1"/>
    <property type="molecule type" value="Genomic_DNA"/>
</dbReference>
<evidence type="ECO:0000256" key="1">
    <source>
        <dbReference type="ARBA" id="ARBA00022603"/>
    </source>
</evidence>
<proteinExistence type="inferred from homology"/>
<dbReference type="InterPro" id="IPR018117">
    <property type="entry name" value="C5_DNA_meth_AS"/>
</dbReference>
<dbReference type="GO" id="GO:0044027">
    <property type="term" value="P:negative regulation of gene expression via chromosomal CpG island methylation"/>
    <property type="evidence" value="ECO:0007669"/>
    <property type="project" value="TreeGrafter"/>
</dbReference>
<name>A0A2N3G4L0_9ACTN</name>
<dbReference type="GO" id="GO:0009307">
    <property type="term" value="P:DNA restriction-modification system"/>
    <property type="evidence" value="ECO:0007669"/>
    <property type="project" value="UniProtKB-KW"/>
</dbReference>
<evidence type="ECO:0000256" key="7">
    <source>
        <dbReference type="RuleBase" id="RU000417"/>
    </source>
</evidence>
<dbReference type="NCBIfam" id="TIGR00675">
    <property type="entry name" value="dcm"/>
    <property type="match status" value="2"/>
</dbReference>
<dbReference type="PRINTS" id="PR00105">
    <property type="entry name" value="C5METTRFRASE"/>
</dbReference>
<dbReference type="Gene3D" id="3.40.50.150">
    <property type="entry name" value="Vaccinia Virus protein VP39"/>
    <property type="match status" value="2"/>
</dbReference>
<comment type="similarity">
    <text evidence="5 6">Belongs to the class I-like SAM-binding methyltransferase superfamily. C5-methyltransferase family.</text>
</comment>
<comment type="caution">
    <text evidence="9">The sequence shown here is derived from an EMBL/GenBank/DDBJ whole genome shotgun (WGS) entry which is preliminary data.</text>
</comment>
<accession>A0A2N3G4L0</accession>
<dbReference type="GO" id="GO:0032259">
    <property type="term" value="P:methylation"/>
    <property type="evidence" value="ECO:0007669"/>
    <property type="project" value="UniProtKB-KW"/>
</dbReference>
<dbReference type="GO" id="GO:0003677">
    <property type="term" value="F:DNA binding"/>
    <property type="evidence" value="ECO:0007669"/>
    <property type="project" value="TreeGrafter"/>
</dbReference>
<dbReference type="InterPro" id="IPR029063">
    <property type="entry name" value="SAM-dependent_MTases_sf"/>
</dbReference>
<feature type="active site" evidence="5">
    <location>
        <position position="81"/>
    </location>
</feature>
<dbReference type="PROSITE" id="PS51679">
    <property type="entry name" value="SAM_MT_C5"/>
    <property type="match status" value="2"/>
</dbReference>
<feature type="compositionally biased region" description="Polar residues" evidence="8">
    <location>
        <begin position="342"/>
        <end position="352"/>
    </location>
</feature>
<keyword evidence="4" id="KW-0680">Restriction system</keyword>
<dbReference type="SUPFAM" id="SSF53335">
    <property type="entry name" value="S-adenosyl-L-methionine-dependent methyltransferases"/>
    <property type="match status" value="2"/>
</dbReference>
<comment type="catalytic activity">
    <reaction evidence="7">
        <text>a 2'-deoxycytidine in DNA + S-adenosyl-L-methionine = a 5-methyl-2'-deoxycytidine in DNA + S-adenosyl-L-homocysteine + H(+)</text>
        <dbReference type="Rhea" id="RHEA:13681"/>
        <dbReference type="Rhea" id="RHEA-COMP:11369"/>
        <dbReference type="Rhea" id="RHEA-COMP:11370"/>
        <dbReference type="ChEBI" id="CHEBI:15378"/>
        <dbReference type="ChEBI" id="CHEBI:57856"/>
        <dbReference type="ChEBI" id="CHEBI:59789"/>
        <dbReference type="ChEBI" id="CHEBI:85452"/>
        <dbReference type="ChEBI" id="CHEBI:85454"/>
        <dbReference type="EC" id="2.1.1.37"/>
    </reaction>
</comment>
<dbReference type="PROSITE" id="PS00094">
    <property type="entry name" value="C5_MTASE_1"/>
    <property type="match status" value="2"/>
</dbReference>
<evidence type="ECO:0000256" key="6">
    <source>
        <dbReference type="RuleBase" id="RU000416"/>
    </source>
</evidence>
<reference evidence="9 10" key="1">
    <citation type="journal article" date="2017" name="ISME J.">
        <title>Potential for microbial H2 and metal transformations associated with novel bacteria and archaea in deep terrestrial subsurface sediments.</title>
        <authorList>
            <person name="Hernsdorf A.W."/>
            <person name="Amano Y."/>
            <person name="Miyakawa K."/>
            <person name="Ise K."/>
            <person name="Suzuki Y."/>
            <person name="Anantharaman K."/>
            <person name="Probst A."/>
            <person name="Burstein D."/>
            <person name="Thomas B.C."/>
            <person name="Banfield J.F."/>
        </authorList>
    </citation>
    <scope>NUCLEOTIDE SEQUENCE [LARGE SCALE GENOMIC DNA]</scope>
    <source>
        <strain evidence="9">HGW-Actinobacteria-3</strain>
    </source>
</reference>
<feature type="region of interest" description="Disordered" evidence="8">
    <location>
        <begin position="338"/>
        <end position="360"/>
    </location>
</feature>
<evidence type="ECO:0000313" key="10">
    <source>
        <dbReference type="Proteomes" id="UP000233654"/>
    </source>
</evidence>
<evidence type="ECO:0000256" key="5">
    <source>
        <dbReference type="PROSITE-ProRule" id="PRU01016"/>
    </source>
</evidence>
<organism evidence="9 10">
    <name type="scientific">Candidatus Anoxymicrobium japonicum</name>
    <dbReference type="NCBI Taxonomy" id="2013648"/>
    <lineage>
        <taxon>Bacteria</taxon>
        <taxon>Bacillati</taxon>
        <taxon>Actinomycetota</taxon>
        <taxon>Candidatus Geothermincolia</taxon>
        <taxon>Candidatus Geothermincolales</taxon>
        <taxon>Candidatus Anoxymicrobiaceae</taxon>
        <taxon>Candidatus Anoxymicrobium</taxon>
    </lineage>
</organism>
<keyword evidence="2 5" id="KW-0808">Transferase</keyword>
<evidence type="ECO:0000256" key="4">
    <source>
        <dbReference type="ARBA" id="ARBA00022747"/>
    </source>
</evidence>
<protein>
    <recommendedName>
        <fullName evidence="7">Cytosine-specific methyltransferase</fullName>
        <ecNumber evidence="7">2.1.1.37</ecNumber>
    </recommendedName>
</protein>
<dbReference type="PANTHER" id="PTHR10629">
    <property type="entry name" value="CYTOSINE-SPECIFIC METHYLTRANSFERASE"/>
    <property type="match status" value="1"/>
</dbReference>
<dbReference type="Proteomes" id="UP000233654">
    <property type="component" value="Unassembled WGS sequence"/>
</dbReference>
<dbReference type="EC" id="2.1.1.37" evidence="7"/>
<dbReference type="AlphaFoldDB" id="A0A2N3G4L0"/>
<dbReference type="PROSITE" id="PS00095">
    <property type="entry name" value="C5_MTASE_2"/>
    <property type="match status" value="1"/>
</dbReference>
<dbReference type="GO" id="GO:0003886">
    <property type="term" value="F:DNA (cytosine-5-)-methyltransferase activity"/>
    <property type="evidence" value="ECO:0007669"/>
    <property type="project" value="UniProtKB-EC"/>
</dbReference>
<keyword evidence="3 5" id="KW-0949">S-adenosyl-L-methionine</keyword>
<evidence type="ECO:0000256" key="2">
    <source>
        <dbReference type="ARBA" id="ARBA00022679"/>
    </source>
</evidence>
<sequence length="733" mass="82067">MKKLTTISLFAGGGGMTLGIGKAGFDTLFATDVEPSAAATFHHNLPHVPFYLGDVRRLSKEHIEKAIGRKKVDLVVGGPPCQGFSTIGDQNPADPRNGLFWCFARVVESLAPPCFLMENVNYLRTQYGGRYEREIVEAFERLGYRVWVTTLNAADFGVPQIRKRVFFFGTKLDTPFKWPTPSHGTAEKAHTTVWASIEDLHGHEDIARNHSFLRHGETVIARYRLIPEGGRMPPPAELPEEIRRKNFGNTYKRLHRERPSLTLVPGNNAFPVHPIEHRSLSPREAARLQTFPDDYMFHGSRAEQCKLVGNAVPVLLAQRLGEAIKAHIAGEVSIMEGEMPQSRPSQQLSLATNEDKPQRTVRPSDIKAVSFFSGIGGLMLGFLNAGMRVLASYDMKKSVEKNLSINFPGIPHVRADVAELSLDEVKGQLAGHKVDVVFGGPPCQGFSIFGRRRFVNTQDHRPDQDERNELSLKYVDLAIALSPKVIFLENVKGFTSTQRGDSSYLAELEARLRKAGYEVEYRVVNCADYGIPQLRERFILVAWAEGLQFQWPEPKHFAAPKAWQRGYVTVGDVLTDLMDPSTCSGEFSHSPMNHKELVVERYKLIPEGGRLPENGLPEHLRKGYRSDDVKNYSHVYRRLSMSAPATTMVPGHNAFPVHPVLHRTLTVREAARIQTFPDWMRFVGTRQQQCTLVGNAVPPLLAEIFANNIVKTIKGNFGSQGYKRDIYDLATAV</sequence>
<feature type="active site" evidence="5">
    <location>
        <position position="443"/>
    </location>
</feature>
<dbReference type="PANTHER" id="PTHR10629:SF52">
    <property type="entry name" value="DNA (CYTOSINE-5)-METHYLTRANSFERASE 1"/>
    <property type="match status" value="1"/>
</dbReference>
<dbReference type="InterPro" id="IPR050390">
    <property type="entry name" value="C5-Methyltransferase"/>
</dbReference>